<evidence type="ECO:0000256" key="14">
    <source>
        <dbReference type="ARBA" id="ARBA00031542"/>
    </source>
</evidence>
<keyword evidence="7 16" id="KW-0812">Transmembrane</keyword>
<dbReference type="HAMAP" id="MF_00790">
    <property type="entry name" value="Lipase_chap"/>
    <property type="match status" value="1"/>
</dbReference>
<evidence type="ECO:0000256" key="1">
    <source>
        <dbReference type="ARBA" id="ARBA00003280"/>
    </source>
</evidence>
<name>A0ABR7RZ52_AQUAC</name>
<comment type="similarity">
    <text evidence="3 16">Belongs to the lipase chaperone family.</text>
</comment>
<feature type="coiled-coil region" evidence="17">
    <location>
        <begin position="137"/>
        <end position="164"/>
    </location>
</feature>
<proteinExistence type="inferred from homology"/>
<dbReference type="SUPFAM" id="SSF158855">
    <property type="entry name" value="Lipase chaperone-like"/>
    <property type="match status" value="1"/>
</dbReference>
<evidence type="ECO:0000256" key="6">
    <source>
        <dbReference type="ARBA" id="ARBA00022519"/>
    </source>
</evidence>
<evidence type="ECO:0000256" key="15">
    <source>
        <dbReference type="ARBA" id="ARBA00033028"/>
    </source>
</evidence>
<evidence type="ECO:0000256" key="2">
    <source>
        <dbReference type="ARBA" id="ARBA00004383"/>
    </source>
</evidence>
<evidence type="ECO:0000256" key="11">
    <source>
        <dbReference type="ARBA" id="ARBA00023136"/>
    </source>
</evidence>
<evidence type="ECO:0000313" key="19">
    <source>
        <dbReference type="Proteomes" id="UP000744555"/>
    </source>
</evidence>
<organism evidence="18 19">
    <name type="scientific">Aquipseudomonas alcaligenes</name>
    <name type="common">Pseudomonas alcaligenes</name>
    <dbReference type="NCBI Taxonomy" id="43263"/>
    <lineage>
        <taxon>Bacteria</taxon>
        <taxon>Pseudomonadati</taxon>
        <taxon>Pseudomonadota</taxon>
        <taxon>Gammaproteobacteria</taxon>
        <taxon>Pseudomonadales</taxon>
        <taxon>Pseudomonadaceae</taxon>
        <taxon>Aquipseudomonas</taxon>
    </lineage>
</organism>
<reference evidence="18 19" key="1">
    <citation type="submission" date="2016-06" db="EMBL/GenBank/DDBJ databases">
        <authorList>
            <person name="Ramos C."/>
            <person name="Pintado A."/>
            <person name="Crespo-Gomez J.I."/>
        </authorList>
    </citation>
    <scope>NUCLEOTIDE SEQUENCE [LARGE SCALE GENOMIC DNA]</scope>
    <source>
        <strain evidence="18 19">AVO110</strain>
    </source>
</reference>
<evidence type="ECO:0000256" key="13">
    <source>
        <dbReference type="ARBA" id="ARBA00030948"/>
    </source>
</evidence>
<protein>
    <recommendedName>
        <fullName evidence="4 16">Lipase chaperone</fullName>
    </recommendedName>
    <alternativeName>
        <fullName evidence="16">Lipase activator protein</fullName>
    </alternativeName>
    <alternativeName>
        <fullName evidence="15 16">Lipase foldase</fullName>
    </alternativeName>
    <alternativeName>
        <fullName evidence="13 16">Lipase helper protein</fullName>
    </alternativeName>
    <alternativeName>
        <fullName evidence="14 16">Lipase modulator</fullName>
    </alternativeName>
</protein>
<dbReference type="Pfam" id="PF03280">
    <property type="entry name" value="Lipase_chap"/>
    <property type="match status" value="1"/>
</dbReference>
<comment type="subcellular location">
    <subcellularLocation>
        <location evidence="2">Cell inner membrane</location>
        <topology evidence="2">Single-pass membrane protein</topology>
        <orientation evidence="2">Periplasmic side</orientation>
    </subcellularLocation>
</comment>
<evidence type="ECO:0000256" key="9">
    <source>
        <dbReference type="ARBA" id="ARBA00022989"/>
    </source>
</evidence>
<feature type="coiled-coil region" evidence="17">
    <location>
        <begin position="271"/>
        <end position="305"/>
    </location>
</feature>
<keyword evidence="9 16" id="KW-1133">Transmembrane helix</keyword>
<accession>A0ABR7RZ52</accession>
<dbReference type="Proteomes" id="UP000744555">
    <property type="component" value="Unassembled WGS sequence"/>
</dbReference>
<evidence type="ECO:0000256" key="8">
    <source>
        <dbReference type="ARBA" id="ARBA00022963"/>
    </source>
</evidence>
<keyword evidence="10 16" id="KW-0443">Lipid metabolism</keyword>
<evidence type="ECO:0000256" key="12">
    <source>
        <dbReference type="ARBA" id="ARBA00023186"/>
    </source>
</evidence>
<keyword evidence="5 16" id="KW-1003">Cell membrane</keyword>
<dbReference type="InterPro" id="IPR004961">
    <property type="entry name" value="Lipase_chaperone"/>
</dbReference>
<gene>
    <name evidence="16" type="primary">lifO</name>
    <name evidence="18" type="ORF">A9179_09970</name>
</gene>
<evidence type="ECO:0000256" key="5">
    <source>
        <dbReference type="ARBA" id="ARBA00022475"/>
    </source>
</evidence>
<keyword evidence="11 16" id="KW-0472">Membrane</keyword>
<keyword evidence="6 16" id="KW-0997">Cell inner membrane</keyword>
<keyword evidence="8 16" id="KW-0442">Lipid degradation</keyword>
<evidence type="ECO:0000256" key="3">
    <source>
        <dbReference type="ARBA" id="ARBA00010358"/>
    </source>
</evidence>
<evidence type="ECO:0000256" key="10">
    <source>
        <dbReference type="ARBA" id="ARBA00023098"/>
    </source>
</evidence>
<dbReference type="EMBL" id="LZEU01000001">
    <property type="protein sequence ID" value="MBC9250600.1"/>
    <property type="molecule type" value="Genomic_DNA"/>
</dbReference>
<keyword evidence="12 16" id="KW-0143">Chaperone</keyword>
<comment type="caution">
    <text evidence="18">The sequence shown here is derived from an EMBL/GenBank/DDBJ whole genome shotgun (WGS) entry which is preliminary data.</text>
</comment>
<sequence length="353" mass="38560">MNKTLLLGVPTLIGAAIALTFYLDPLDRPDANAPAAASIAPAIAPTPDAPSAASASPVSTGPNLAPGVQALPPSFAGTEVDGQFALDAAGNLLISRDIRRIFDYFLSAIGEEPLRNSVKRLQDYIRSQLPEPAEGQALALLEQYLDYKRQLVQLERDLPQLANLDAVRQREQAVQTLRASIFNQETHQAFFAEEEAYNQFTLQRLAIRNDPALSPQQKAAALDQLRASLPESLQDAVVPQLQTELREQTAALQARGGDAAQLQQLRLQLVGAEATARLEALDRQRQQWQQRLSDYRQEKAQIEANSGLSADDRQAAIERLAGERFNDQERLRLSAAEQLADAQAKAKAQSASQ</sequence>
<comment type="function">
    <text evidence="1 16">May be involved in the folding of the extracellular lipase during its passage through the periplasm.</text>
</comment>
<evidence type="ECO:0000256" key="4">
    <source>
        <dbReference type="ARBA" id="ARBA00019692"/>
    </source>
</evidence>
<keyword evidence="17" id="KW-0175">Coiled coil</keyword>
<dbReference type="NCBIfam" id="NF002334">
    <property type="entry name" value="PRK01294.1-2"/>
    <property type="match status" value="1"/>
</dbReference>
<evidence type="ECO:0000256" key="17">
    <source>
        <dbReference type="SAM" id="Coils"/>
    </source>
</evidence>
<keyword evidence="19" id="KW-1185">Reference proteome</keyword>
<evidence type="ECO:0000313" key="18">
    <source>
        <dbReference type="EMBL" id="MBC9250600.1"/>
    </source>
</evidence>
<evidence type="ECO:0000256" key="16">
    <source>
        <dbReference type="HAMAP-Rule" id="MF_00790"/>
    </source>
</evidence>
<evidence type="ECO:0000256" key="7">
    <source>
        <dbReference type="ARBA" id="ARBA00022692"/>
    </source>
</evidence>
<dbReference type="RefSeq" id="WP_316851824.1">
    <property type="nucleotide sequence ID" value="NZ_LZEU01000001.1"/>
</dbReference>